<dbReference type="OrthoDB" id="9776077at2"/>
<dbReference type="EC" id="2.7.-.-" evidence="6"/>
<dbReference type="PANTHER" id="PTHR24045">
    <property type="match status" value="1"/>
</dbReference>
<name>A0A173TTI2_9FIRM</name>
<dbReference type="EMBL" id="CYXZ01000011">
    <property type="protein sequence ID" value="CUN05599.1"/>
    <property type="molecule type" value="Genomic_DNA"/>
</dbReference>
<organism evidence="6 7">
    <name type="scientific">Roseburia intestinalis</name>
    <dbReference type="NCBI Taxonomy" id="166486"/>
    <lineage>
        <taxon>Bacteria</taxon>
        <taxon>Bacillati</taxon>
        <taxon>Bacillota</taxon>
        <taxon>Clostridia</taxon>
        <taxon>Lachnospirales</taxon>
        <taxon>Lachnospiraceae</taxon>
        <taxon>Roseburia</taxon>
    </lineage>
</organism>
<feature type="domain" description="Stealth protein CR2 conserved region 2" evidence="4">
    <location>
        <begin position="41"/>
        <end position="141"/>
    </location>
</feature>
<comment type="similarity">
    <text evidence="1">Belongs to the stealth family.</text>
</comment>
<keyword evidence="2 6" id="KW-0808">Transferase</keyword>
<gene>
    <name evidence="6" type="primary">sacB_1</name>
    <name evidence="6" type="ORF">ERS852572_01711</name>
</gene>
<accession>A0A173TTI2</accession>
<keyword evidence="3" id="KW-0270">Exopolysaccharide synthesis</keyword>
<dbReference type="RefSeq" id="WP_070103118.1">
    <property type="nucleotide sequence ID" value="NZ_CABIYH010000011.1"/>
</dbReference>
<feature type="domain" description="Stealth protein CR1 conserved region 1" evidence="5">
    <location>
        <begin position="5"/>
        <end position="32"/>
    </location>
</feature>
<dbReference type="STRING" id="166486.ERS852572_01711"/>
<dbReference type="GO" id="GO:0016772">
    <property type="term" value="F:transferase activity, transferring phosphorus-containing groups"/>
    <property type="evidence" value="ECO:0007669"/>
    <property type="project" value="InterPro"/>
</dbReference>
<reference evidence="6 7" key="1">
    <citation type="submission" date="2015-09" db="EMBL/GenBank/DDBJ databases">
        <authorList>
            <consortium name="Pathogen Informatics"/>
        </authorList>
    </citation>
    <scope>NUCLEOTIDE SEQUENCE [LARGE SCALE GENOMIC DNA]</scope>
    <source>
        <strain evidence="6 7">2789STDY5834960</strain>
    </source>
</reference>
<dbReference type="InterPro" id="IPR031358">
    <property type="entry name" value="Stealth_CR1"/>
</dbReference>
<dbReference type="InterPro" id="IPR021520">
    <property type="entry name" value="Stealth_CR2"/>
</dbReference>
<dbReference type="GO" id="GO:0000271">
    <property type="term" value="P:polysaccharide biosynthetic process"/>
    <property type="evidence" value="ECO:0007669"/>
    <property type="project" value="UniProtKB-KW"/>
</dbReference>
<proteinExistence type="inferred from homology"/>
<dbReference type="InterPro" id="IPR047141">
    <property type="entry name" value="Stealth"/>
</dbReference>
<evidence type="ECO:0000313" key="6">
    <source>
        <dbReference type="EMBL" id="CUN05599.1"/>
    </source>
</evidence>
<dbReference type="PANTHER" id="PTHR24045:SF0">
    <property type="entry name" value="N-ACETYLGLUCOSAMINE-1-PHOSPHOTRANSFERASE SUBUNITS ALPHA_BETA"/>
    <property type="match status" value="1"/>
</dbReference>
<evidence type="ECO:0000313" key="7">
    <source>
        <dbReference type="Proteomes" id="UP000095350"/>
    </source>
</evidence>
<dbReference type="Proteomes" id="UP000095350">
    <property type="component" value="Unassembled WGS sequence"/>
</dbReference>
<evidence type="ECO:0000259" key="4">
    <source>
        <dbReference type="Pfam" id="PF11380"/>
    </source>
</evidence>
<evidence type="ECO:0000256" key="1">
    <source>
        <dbReference type="ARBA" id="ARBA00007583"/>
    </source>
</evidence>
<dbReference type="PaxDb" id="166486-ERS852572_01711"/>
<dbReference type="Pfam" id="PF17101">
    <property type="entry name" value="Stealth_CR1"/>
    <property type="match status" value="1"/>
</dbReference>
<evidence type="ECO:0000256" key="2">
    <source>
        <dbReference type="ARBA" id="ARBA00022679"/>
    </source>
</evidence>
<sequence>MMDKEKIDFVIIWVDGNDPEWQKEKRMYDKSNDKGDNTDVRFRSWDNLQYWFRGVEKFAPWVNKIHFVTWGHLPEWLDTTNPKLHIVNHKDYIPEEFLPTFNANTIELNLHRIEGLADQFVYFNDDMFVTNYVKPAEFFKNGIPRDVFALNCIYFGKKSAGFFNGNDVELINIHFDKKECMRKNFCKWFSPVNGWKSIVRTTALAFIWKWFPGFYYNHLPSNFLKSTFEEVWGLEEETLRATCMDKFRTKSNCNQWLMKFWQLASGNFIPRSMKIGKCFHIKDRTFPSALEAIRTGKYKLICLNDTIYTSDFEKQKAQAIEAFEQLLPEKSSFEK</sequence>
<dbReference type="AlphaFoldDB" id="A0A173TTI2"/>
<protein>
    <submittedName>
        <fullName evidence="6">Capsular polysaccharide phosphotransferase SacB</fullName>
        <ecNumber evidence="6">2.7.-.-</ecNumber>
    </submittedName>
</protein>
<evidence type="ECO:0000259" key="5">
    <source>
        <dbReference type="Pfam" id="PF17101"/>
    </source>
</evidence>
<evidence type="ECO:0000256" key="3">
    <source>
        <dbReference type="ARBA" id="ARBA00023169"/>
    </source>
</evidence>
<dbReference type="Pfam" id="PF11380">
    <property type="entry name" value="Stealth_CR2"/>
    <property type="match status" value="1"/>
</dbReference>